<dbReference type="PANTHER" id="PTHR24269">
    <property type="entry name" value="KREMEN PROTEIN"/>
    <property type="match status" value="1"/>
</dbReference>
<comment type="subcellular location">
    <subcellularLocation>
        <location evidence="1">Membrane</location>
        <topology evidence="1">Single-pass membrane protein</topology>
    </subcellularLocation>
</comment>
<keyword evidence="6" id="KW-0325">Glycoprotein</keyword>
<evidence type="ECO:0000313" key="12">
    <source>
        <dbReference type="Proteomes" id="UP000784919"/>
    </source>
</evidence>
<dbReference type="OrthoDB" id="4944083at2759"/>
<dbReference type="GO" id="GO:0005886">
    <property type="term" value="C:plasma membrane"/>
    <property type="evidence" value="ECO:0007669"/>
    <property type="project" value="TreeGrafter"/>
</dbReference>
<evidence type="ECO:0000313" key="9">
    <source>
        <dbReference type="EMBL" id="KAG5955979.1"/>
    </source>
</evidence>
<evidence type="ECO:0000256" key="5">
    <source>
        <dbReference type="ARBA" id="ARBA00023136"/>
    </source>
</evidence>
<evidence type="ECO:0000313" key="10">
    <source>
        <dbReference type="EMBL" id="KAG5962242.1"/>
    </source>
</evidence>
<evidence type="ECO:0000256" key="7">
    <source>
        <dbReference type="SAM" id="SignalP"/>
    </source>
</evidence>
<proteinExistence type="predicted"/>
<keyword evidence="5" id="KW-0472">Membrane</keyword>
<dbReference type="InterPro" id="IPR051836">
    <property type="entry name" value="Kremen_rcpt"/>
</dbReference>
<dbReference type="PROSITE" id="PS51212">
    <property type="entry name" value="WSC"/>
    <property type="match status" value="2"/>
</dbReference>
<evidence type="ECO:0000313" key="11">
    <source>
        <dbReference type="Proteomes" id="UP000742024"/>
    </source>
</evidence>
<keyword evidence="11" id="KW-1185">Reference proteome</keyword>
<comment type="caution">
    <text evidence="10">The sequence shown here is derived from an EMBL/GenBank/DDBJ whole genome shotgun (WGS) entry which is preliminary data.</text>
</comment>
<dbReference type="EMBL" id="SRPS01000224">
    <property type="protein sequence ID" value="KAG5962242.1"/>
    <property type="molecule type" value="Genomic_DNA"/>
</dbReference>
<accession>A0A9P7MPS5</accession>
<dbReference type="Proteomes" id="UP000784919">
    <property type="component" value="Unassembled WGS sequence"/>
</dbReference>
<keyword evidence="4" id="KW-1133">Transmembrane helix</keyword>
<reference evidence="10 11" key="1">
    <citation type="journal article" date="2020" name="bioRxiv">
        <title>Whole genome comparisons of ergot fungi reveals the divergence and evolution of species within the genus Claviceps are the result of varying mechanisms driving genome evolution and host range expansion.</title>
        <authorList>
            <person name="Wyka S.A."/>
            <person name="Mondo S.J."/>
            <person name="Liu M."/>
            <person name="Dettman J."/>
            <person name="Nalam V."/>
            <person name="Broders K.D."/>
        </authorList>
    </citation>
    <scope>NUCLEOTIDE SEQUENCE</scope>
    <source>
        <strain evidence="10">CCC 1102</strain>
        <strain evidence="9 11">LM583</strain>
    </source>
</reference>
<feature type="chain" id="PRO_5040251094" description="WSC domain-containing protein" evidence="7">
    <location>
        <begin position="20"/>
        <end position="242"/>
    </location>
</feature>
<feature type="signal peptide" evidence="7">
    <location>
        <begin position="1"/>
        <end position="19"/>
    </location>
</feature>
<dbReference type="InterPro" id="IPR002889">
    <property type="entry name" value="WSC_carb-bd"/>
</dbReference>
<name>A0A9P7MPS5_9HYPO</name>
<sequence length="242" mass="25780">MLASSPILMLSMAAVTALAQNTSYIGCVATSPEGFNRPLSVNMANFQKVKASRSICASWCKAANAPGEFGFNYDFPMFAMDNYACYCGFHLAQGARLVSDSACSQHCAGDDSVSCGGPGRSYSLYGDDEYLTQPAYPAGLAFDGCKTFDATKLTGAPKYQDAVNMSVNSCTRFCVQGNGKSGITLDKDNNCYCTDADLDVGTDVKDVDYACNHPCVGDGRQTCGGHAYDAAFVSHWKFHTTT</sequence>
<evidence type="ECO:0000259" key="8">
    <source>
        <dbReference type="PROSITE" id="PS51212"/>
    </source>
</evidence>
<dbReference type="AlphaFoldDB" id="A0A9P7MPS5"/>
<evidence type="ECO:0000256" key="2">
    <source>
        <dbReference type="ARBA" id="ARBA00022692"/>
    </source>
</evidence>
<dbReference type="Proteomes" id="UP000742024">
    <property type="component" value="Unassembled WGS sequence"/>
</dbReference>
<evidence type="ECO:0000256" key="1">
    <source>
        <dbReference type="ARBA" id="ARBA00004167"/>
    </source>
</evidence>
<feature type="domain" description="WSC" evidence="8">
    <location>
        <begin position="139"/>
        <end position="235"/>
    </location>
</feature>
<dbReference type="Pfam" id="PF01822">
    <property type="entry name" value="WSC"/>
    <property type="match status" value="2"/>
</dbReference>
<gene>
    <name evidence="10" type="ORF">E4U56_003420</name>
    <name evidence="9" type="ORF">E4U57_002974</name>
</gene>
<feature type="domain" description="WSC" evidence="8">
    <location>
        <begin position="21"/>
        <end position="128"/>
    </location>
</feature>
<protein>
    <recommendedName>
        <fullName evidence="8">WSC domain-containing protein</fullName>
    </recommendedName>
</protein>
<evidence type="ECO:0000256" key="6">
    <source>
        <dbReference type="ARBA" id="ARBA00023180"/>
    </source>
</evidence>
<dbReference type="PANTHER" id="PTHR24269:SF16">
    <property type="entry name" value="PROTEIN SLG1"/>
    <property type="match status" value="1"/>
</dbReference>
<evidence type="ECO:0000256" key="4">
    <source>
        <dbReference type="ARBA" id="ARBA00022989"/>
    </source>
</evidence>
<keyword evidence="3 7" id="KW-0732">Signal</keyword>
<dbReference type="EMBL" id="SRPR01000226">
    <property type="protein sequence ID" value="KAG5955979.1"/>
    <property type="molecule type" value="Genomic_DNA"/>
</dbReference>
<evidence type="ECO:0000256" key="3">
    <source>
        <dbReference type="ARBA" id="ARBA00022729"/>
    </source>
</evidence>
<organism evidence="10 12">
    <name type="scientific">Claviceps arundinis</name>
    <dbReference type="NCBI Taxonomy" id="1623583"/>
    <lineage>
        <taxon>Eukaryota</taxon>
        <taxon>Fungi</taxon>
        <taxon>Dikarya</taxon>
        <taxon>Ascomycota</taxon>
        <taxon>Pezizomycotina</taxon>
        <taxon>Sordariomycetes</taxon>
        <taxon>Hypocreomycetidae</taxon>
        <taxon>Hypocreales</taxon>
        <taxon>Clavicipitaceae</taxon>
        <taxon>Claviceps</taxon>
    </lineage>
</organism>
<keyword evidence="2" id="KW-0812">Transmembrane</keyword>